<dbReference type="WBParaSite" id="RSKR_0000490800.1">
    <property type="protein sequence ID" value="RSKR_0000490800.1"/>
    <property type="gene ID" value="RSKR_0000490800"/>
</dbReference>
<evidence type="ECO:0000313" key="2">
    <source>
        <dbReference type="WBParaSite" id="RSKR_0000490800.1"/>
    </source>
</evidence>
<name>A0AC35TVW5_9BILA</name>
<accession>A0AC35TVW5</accession>
<reference evidence="2" key="1">
    <citation type="submission" date="2016-11" db="UniProtKB">
        <authorList>
            <consortium name="WormBaseParasite"/>
        </authorList>
    </citation>
    <scope>IDENTIFICATION</scope>
    <source>
        <strain evidence="2">KR3021</strain>
    </source>
</reference>
<dbReference type="Proteomes" id="UP000095286">
    <property type="component" value="Unplaced"/>
</dbReference>
<organism evidence="1 2">
    <name type="scientific">Rhabditophanes sp. KR3021</name>
    <dbReference type="NCBI Taxonomy" id="114890"/>
    <lineage>
        <taxon>Eukaryota</taxon>
        <taxon>Metazoa</taxon>
        <taxon>Ecdysozoa</taxon>
        <taxon>Nematoda</taxon>
        <taxon>Chromadorea</taxon>
        <taxon>Rhabditida</taxon>
        <taxon>Tylenchina</taxon>
        <taxon>Panagrolaimomorpha</taxon>
        <taxon>Strongyloidoidea</taxon>
        <taxon>Alloionematidae</taxon>
        <taxon>Rhabditophanes</taxon>
    </lineage>
</organism>
<proteinExistence type="predicted"/>
<protein>
    <submittedName>
        <fullName evidence="2">Peptidase A1 domain-containing protein</fullName>
    </submittedName>
</protein>
<sequence length="448" mass="49199">MRLLSIVSFFAGVSALLALQRVPLNKQPTTRAILHEAGSYTQYIKHRDFALSSKLADMEAERQLSNTLYDDSQRFRETEEILTNYMDAQYYGQIQIGTPSQNFTVIFDTGSSNLWIPSRQCPLWNIACMLHHRYDNKASSTYEKDGRKMELHYGTGSMKGFISKDKVCIAGVCADSQEFAEATAEPGITFVAAKFDGILGMGYKEIAALGLRPVFNTFIDQKKVAQPVFAFWLNRVVDEVVGGELTIGGLDSKHYVGDITYVPVTRKGYWQIKMDGIVGNGEKIACQNGCPAIVDTGTSLIAGPKAQVEAIQNFIGAEPLARGEYMIPCEKVASLPNLDFVIGGKAFTLTGKDYILNITTMGKSICLSALMGIDLPPQLGDLWILGDSFIGRYYSVFDFGKDAVGLAVARNTEGIVTSPRIKNCATEKCFNTPSPRKASRFGGKEIVL</sequence>
<evidence type="ECO:0000313" key="1">
    <source>
        <dbReference type="Proteomes" id="UP000095286"/>
    </source>
</evidence>